<feature type="compositionally biased region" description="Polar residues" evidence="1">
    <location>
        <begin position="55"/>
        <end position="64"/>
    </location>
</feature>
<feature type="compositionally biased region" description="Acidic residues" evidence="1">
    <location>
        <begin position="31"/>
        <end position="41"/>
    </location>
</feature>
<protein>
    <submittedName>
        <fullName evidence="2">Uncharacterized protein</fullName>
    </submittedName>
</protein>
<keyword evidence="3" id="KW-1185">Reference proteome</keyword>
<name>A0AAE0JT55_9PEZI</name>
<gene>
    <name evidence="2" type="ORF">B0T24DRAFT_671569</name>
</gene>
<accession>A0AAE0JT55</accession>
<reference evidence="2" key="2">
    <citation type="submission" date="2023-06" db="EMBL/GenBank/DDBJ databases">
        <authorList>
            <consortium name="Lawrence Berkeley National Laboratory"/>
            <person name="Haridas S."/>
            <person name="Hensen N."/>
            <person name="Bonometti L."/>
            <person name="Westerberg I."/>
            <person name="Brannstrom I.O."/>
            <person name="Guillou S."/>
            <person name="Cros-Aarteil S."/>
            <person name="Calhoun S."/>
            <person name="Kuo A."/>
            <person name="Mondo S."/>
            <person name="Pangilinan J."/>
            <person name="Riley R."/>
            <person name="Labutti K."/>
            <person name="Andreopoulos B."/>
            <person name="Lipzen A."/>
            <person name="Chen C."/>
            <person name="Yanf M."/>
            <person name="Daum C."/>
            <person name="Ng V."/>
            <person name="Clum A."/>
            <person name="Steindorff A."/>
            <person name="Ohm R."/>
            <person name="Martin F."/>
            <person name="Silar P."/>
            <person name="Natvig D."/>
            <person name="Lalanne C."/>
            <person name="Gautier V."/>
            <person name="Ament-Velasquez S.L."/>
            <person name="Kruys A."/>
            <person name="Hutchinson M.I."/>
            <person name="Powell A.J."/>
            <person name="Barry K."/>
            <person name="Miller A.N."/>
            <person name="Grigoriev I.V."/>
            <person name="Debuchy R."/>
            <person name="Gladieux P."/>
            <person name="Thoren M.H."/>
            <person name="Johannesson H."/>
        </authorList>
    </citation>
    <scope>NUCLEOTIDE SEQUENCE</scope>
    <source>
        <strain evidence="2">CBS 958.72</strain>
    </source>
</reference>
<sequence length="415" mass="45964">MASGSTSSNSKDKTVPAPRTSWKDWVKDNFPLDDEDDESDREDLGLYLCPKKWPSTEQARNWSFDTPHPDHYADADEATASPPNSPSPEQGEEEENGEKAGEYSIFGGMTPRDPQSMDDSELASPTGHLNIEDLSEFINDDDDEESAQEASSTARLTQHLPNGAKPVPRIVASSLDVASYLAVSKGDCPTDPCRFAFSRLDGSTYFKMPKVVFYRCDDDENNETDLAENVSGIHYYSSTIDPTIAEKLAQKSAQHTLYGVRRGGQRGRLPYPPCQYSDPVKAEELEQELKNYLLEVEGDYRKDWVRHFLCLTAAAAASCEAIHSSLCLRSGVVPSVFLVPVVFLVASGKQLGAGAYSLEHFYDCPDRRTFNSLVFGGPVDGERDEGDEALMFDLCREFRGPREGMFSYWPSPALG</sequence>
<dbReference type="AlphaFoldDB" id="A0AAE0JT55"/>
<evidence type="ECO:0000313" key="2">
    <source>
        <dbReference type="EMBL" id="KAK3361333.1"/>
    </source>
</evidence>
<organism evidence="2 3">
    <name type="scientific">Lasiosphaeria ovina</name>
    <dbReference type="NCBI Taxonomy" id="92902"/>
    <lineage>
        <taxon>Eukaryota</taxon>
        <taxon>Fungi</taxon>
        <taxon>Dikarya</taxon>
        <taxon>Ascomycota</taxon>
        <taxon>Pezizomycotina</taxon>
        <taxon>Sordariomycetes</taxon>
        <taxon>Sordariomycetidae</taxon>
        <taxon>Sordariales</taxon>
        <taxon>Lasiosphaeriaceae</taxon>
        <taxon>Lasiosphaeria</taxon>
    </lineage>
</organism>
<dbReference type="Proteomes" id="UP001287356">
    <property type="component" value="Unassembled WGS sequence"/>
</dbReference>
<dbReference type="EMBL" id="JAULSN010000012">
    <property type="protein sequence ID" value="KAK3361333.1"/>
    <property type="molecule type" value="Genomic_DNA"/>
</dbReference>
<evidence type="ECO:0000256" key="1">
    <source>
        <dbReference type="SAM" id="MobiDB-lite"/>
    </source>
</evidence>
<feature type="region of interest" description="Disordered" evidence="1">
    <location>
        <begin position="1"/>
        <end position="126"/>
    </location>
</feature>
<comment type="caution">
    <text evidence="2">The sequence shown here is derived from an EMBL/GenBank/DDBJ whole genome shotgun (WGS) entry which is preliminary data.</text>
</comment>
<reference evidence="2" key="1">
    <citation type="journal article" date="2023" name="Mol. Phylogenet. Evol.">
        <title>Genome-scale phylogeny and comparative genomics of the fungal order Sordariales.</title>
        <authorList>
            <person name="Hensen N."/>
            <person name="Bonometti L."/>
            <person name="Westerberg I."/>
            <person name="Brannstrom I.O."/>
            <person name="Guillou S."/>
            <person name="Cros-Aarteil S."/>
            <person name="Calhoun S."/>
            <person name="Haridas S."/>
            <person name="Kuo A."/>
            <person name="Mondo S."/>
            <person name="Pangilinan J."/>
            <person name="Riley R."/>
            <person name="LaButti K."/>
            <person name="Andreopoulos B."/>
            <person name="Lipzen A."/>
            <person name="Chen C."/>
            <person name="Yan M."/>
            <person name="Daum C."/>
            <person name="Ng V."/>
            <person name="Clum A."/>
            <person name="Steindorff A."/>
            <person name="Ohm R.A."/>
            <person name="Martin F."/>
            <person name="Silar P."/>
            <person name="Natvig D.O."/>
            <person name="Lalanne C."/>
            <person name="Gautier V."/>
            <person name="Ament-Velasquez S.L."/>
            <person name="Kruys A."/>
            <person name="Hutchinson M.I."/>
            <person name="Powell A.J."/>
            <person name="Barry K."/>
            <person name="Miller A.N."/>
            <person name="Grigoriev I.V."/>
            <person name="Debuchy R."/>
            <person name="Gladieux P."/>
            <person name="Hiltunen Thoren M."/>
            <person name="Johannesson H."/>
        </authorList>
    </citation>
    <scope>NUCLEOTIDE SEQUENCE</scope>
    <source>
        <strain evidence="2">CBS 958.72</strain>
    </source>
</reference>
<feature type="region of interest" description="Disordered" evidence="1">
    <location>
        <begin position="141"/>
        <end position="163"/>
    </location>
</feature>
<evidence type="ECO:0000313" key="3">
    <source>
        <dbReference type="Proteomes" id="UP001287356"/>
    </source>
</evidence>
<proteinExistence type="predicted"/>